<dbReference type="SUPFAM" id="SSF56059">
    <property type="entry name" value="Glutathione synthetase ATP-binding domain-like"/>
    <property type="match status" value="1"/>
</dbReference>
<reference evidence="2" key="1">
    <citation type="submission" date="2022-06" db="EMBL/GenBank/DDBJ databases">
        <title>Idiomarina rhizosphaerae M1R2S28.</title>
        <authorList>
            <person name="Sun J.-Q."/>
            <person name="Li L.-F."/>
        </authorList>
    </citation>
    <scope>NUCLEOTIDE SEQUENCE</scope>
    <source>
        <strain evidence="2">M1R2S28</strain>
    </source>
</reference>
<dbReference type="Pfam" id="PF21068">
    <property type="entry name" value="ATPgraspMvdD"/>
    <property type="match status" value="1"/>
</dbReference>
<name>A0A9X2JS25_9GAMM</name>
<dbReference type="EMBL" id="JAMZDE010000001">
    <property type="protein sequence ID" value="MCP1338295.1"/>
    <property type="molecule type" value="Genomic_DNA"/>
</dbReference>
<proteinExistence type="predicted"/>
<sequence>MSQKRILIISHSDDLHVDVLTPILERKGHIPFFLKLDAFPRDYEIFHQFNDGDWTGEIKNLITGDSVAISEIGAVWLRKSAEFSYLDEQLSEQERAFSQEETNHTLFGLFYGLDCYWINHPLANRHASYKGEQMKRAVNMGFLIPPSIITNSPNRAKDFKNSSTSEIVFKTLSSPLLGAEKITSENREVDGLRTTIIDGDLSELDAVAQLPCYFQSYIDKAFEVRVTVIEDKVFAARIDSQTDARTRVDYRDFSVSVPYQAMDLPSEVKHRCLQFLKSYGLVFGALDFIVTHDNEYIFLENNPGGQFWFVEQLVPELNMMETLAGSLIKGLEC</sequence>
<gene>
    <name evidence="2" type="ORF">NJR55_01690</name>
</gene>
<dbReference type="GO" id="GO:0005737">
    <property type="term" value="C:cytoplasm"/>
    <property type="evidence" value="ECO:0007669"/>
    <property type="project" value="TreeGrafter"/>
</dbReference>
<feature type="domain" description="MvdD-like pre-ATP grasp" evidence="1">
    <location>
        <begin position="6"/>
        <end position="120"/>
    </location>
</feature>
<dbReference type="AlphaFoldDB" id="A0A9X2JS25"/>
<dbReference type="GO" id="GO:0018169">
    <property type="term" value="F:ribosomal S6-glutamic acid ligase activity"/>
    <property type="evidence" value="ECO:0007669"/>
    <property type="project" value="TreeGrafter"/>
</dbReference>
<evidence type="ECO:0000313" key="3">
    <source>
        <dbReference type="Proteomes" id="UP001139474"/>
    </source>
</evidence>
<dbReference type="PANTHER" id="PTHR21621">
    <property type="entry name" value="RIBOSOMAL PROTEIN S6 MODIFICATION PROTEIN"/>
    <property type="match status" value="1"/>
</dbReference>
<dbReference type="InterPro" id="IPR048936">
    <property type="entry name" value="MvdD-like_ATPgrasp"/>
</dbReference>
<dbReference type="Proteomes" id="UP001139474">
    <property type="component" value="Unassembled WGS sequence"/>
</dbReference>
<accession>A0A9X2JS25</accession>
<dbReference type="GO" id="GO:0009432">
    <property type="term" value="P:SOS response"/>
    <property type="evidence" value="ECO:0007669"/>
    <property type="project" value="TreeGrafter"/>
</dbReference>
<dbReference type="PANTHER" id="PTHR21621:SF0">
    <property type="entry name" value="BETA-CITRYLGLUTAMATE SYNTHASE B-RELATED"/>
    <property type="match status" value="1"/>
</dbReference>
<keyword evidence="3" id="KW-1185">Reference proteome</keyword>
<evidence type="ECO:0000259" key="1">
    <source>
        <dbReference type="Pfam" id="PF21068"/>
    </source>
</evidence>
<comment type="caution">
    <text evidence="2">The sequence shown here is derived from an EMBL/GenBank/DDBJ whole genome shotgun (WGS) entry which is preliminary data.</text>
</comment>
<protein>
    <recommendedName>
        <fullName evidence="1">MvdD-like pre-ATP grasp domain-containing protein</fullName>
    </recommendedName>
</protein>
<dbReference type="RefSeq" id="WP_253617287.1">
    <property type="nucleotide sequence ID" value="NZ_JAMZDE010000001.1"/>
</dbReference>
<dbReference type="Gene3D" id="3.30.470.20">
    <property type="entry name" value="ATP-grasp fold, B domain"/>
    <property type="match status" value="1"/>
</dbReference>
<organism evidence="2 3">
    <name type="scientific">Idiomarina rhizosphaerae</name>
    <dbReference type="NCBI Taxonomy" id="2961572"/>
    <lineage>
        <taxon>Bacteria</taxon>
        <taxon>Pseudomonadati</taxon>
        <taxon>Pseudomonadota</taxon>
        <taxon>Gammaproteobacteria</taxon>
        <taxon>Alteromonadales</taxon>
        <taxon>Idiomarinaceae</taxon>
        <taxon>Idiomarina</taxon>
    </lineage>
</organism>
<evidence type="ECO:0000313" key="2">
    <source>
        <dbReference type="EMBL" id="MCP1338295.1"/>
    </source>
</evidence>